<accession>A0ABD4KR98</accession>
<dbReference type="EMBL" id="RDOM01000053">
    <property type="protein sequence ID" value="MBF4273527.1"/>
    <property type="molecule type" value="Genomic_DNA"/>
</dbReference>
<comment type="caution">
    <text evidence="1">The sequence shown here is derived from an EMBL/GenBank/DDBJ whole genome shotgun (WGS) entry which is preliminary data.</text>
</comment>
<sequence length="72" mass="8284">ASRPPHRLAEAHITFYQKYVKHFLGKSDKNQINRWLFNQSAVKLNFSVISVTSKHKKGQQNLLAFLVIISSC</sequence>
<gene>
    <name evidence="1" type="ORF">EAY07_16140</name>
</gene>
<organism evidence="1 2">
    <name type="scientific">Vibrio anguillarum</name>
    <name type="common">Listonella anguillarum</name>
    <dbReference type="NCBI Taxonomy" id="55601"/>
    <lineage>
        <taxon>Bacteria</taxon>
        <taxon>Pseudomonadati</taxon>
        <taxon>Pseudomonadota</taxon>
        <taxon>Gammaproteobacteria</taxon>
        <taxon>Vibrionales</taxon>
        <taxon>Vibrionaceae</taxon>
        <taxon>Vibrio</taxon>
    </lineage>
</organism>
<dbReference type="Proteomes" id="UP000722957">
    <property type="component" value="Unassembled WGS sequence"/>
</dbReference>
<dbReference type="AlphaFoldDB" id="A0ABD4KR98"/>
<reference evidence="1 2" key="1">
    <citation type="journal article" date="2021" name="PeerJ">
        <title>Analysis of 44 Vibrio anguillarum genomes reveals high genetic diversity.</title>
        <authorList>
            <person name="Hansen M.J."/>
            <person name="Dalsgaard I."/>
        </authorList>
    </citation>
    <scope>NUCLEOTIDE SEQUENCE [LARGE SCALE GENOMIC DNA]</scope>
    <source>
        <strain evidence="1 2">17-16730-2A</strain>
    </source>
</reference>
<dbReference type="RefSeq" id="WP_214607874.1">
    <property type="nucleotide sequence ID" value="NZ_JAHGUM010000034.1"/>
</dbReference>
<protein>
    <submittedName>
        <fullName evidence="1">Uncharacterized protein</fullName>
    </submittedName>
</protein>
<evidence type="ECO:0000313" key="2">
    <source>
        <dbReference type="Proteomes" id="UP000722957"/>
    </source>
</evidence>
<name>A0ABD4KR98_VIBAN</name>
<proteinExistence type="predicted"/>
<evidence type="ECO:0000313" key="1">
    <source>
        <dbReference type="EMBL" id="MBF4273527.1"/>
    </source>
</evidence>
<feature type="non-terminal residue" evidence="1">
    <location>
        <position position="1"/>
    </location>
</feature>